<keyword evidence="1" id="KW-0812">Transmembrane</keyword>
<evidence type="ECO:0000313" key="2">
    <source>
        <dbReference type="EMBL" id="KFI86892.1"/>
    </source>
</evidence>
<dbReference type="RefSeq" id="WP_160268198.1">
    <property type="nucleotide sequence ID" value="NZ_JDTM01000027.1"/>
</dbReference>
<dbReference type="AlphaFoldDB" id="A0A087CUE2"/>
<evidence type="ECO:0000313" key="3">
    <source>
        <dbReference type="Proteomes" id="UP000029040"/>
    </source>
</evidence>
<name>A0A087CUE2_9BIFI</name>
<dbReference type="Pfam" id="PF13630">
    <property type="entry name" value="SdpI"/>
    <property type="match status" value="1"/>
</dbReference>
<organism evidence="2 3">
    <name type="scientific">Bifidobacterium pullorum subsp. saeculare DSM 6531 = LMG 14934</name>
    <dbReference type="NCBI Taxonomy" id="1437611"/>
    <lineage>
        <taxon>Bacteria</taxon>
        <taxon>Bacillati</taxon>
        <taxon>Actinomycetota</taxon>
        <taxon>Actinomycetes</taxon>
        <taxon>Bifidobacteriales</taxon>
        <taxon>Bifidobacteriaceae</taxon>
        <taxon>Bifidobacterium</taxon>
    </lineage>
</organism>
<feature type="transmembrane region" description="Helical" evidence="1">
    <location>
        <begin position="90"/>
        <end position="113"/>
    </location>
</feature>
<gene>
    <name evidence="2" type="ORF">BSAE_1159</name>
</gene>
<dbReference type="EMBL" id="JGZM01000005">
    <property type="protein sequence ID" value="KFI86892.1"/>
    <property type="molecule type" value="Genomic_DNA"/>
</dbReference>
<evidence type="ECO:0000256" key="1">
    <source>
        <dbReference type="SAM" id="Phobius"/>
    </source>
</evidence>
<dbReference type="InterPro" id="IPR025962">
    <property type="entry name" value="SdpI/YhfL"/>
</dbReference>
<evidence type="ECO:0008006" key="4">
    <source>
        <dbReference type="Google" id="ProtNLM"/>
    </source>
</evidence>
<sequence>MLVVIIVFLVICSALMFYLWWICRKDGLALNAVAGIKTMQTMASEETWLYIHRKYCAVFCVDGVIVAVMCVALAVYALATSDVNGGQGNLWWIALLVGCVALLATLIPVGIVADRDAARYNKEHGHAPLR</sequence>
<keyword evidence="1" id="KW-0472">Membrane</keyword>
<feature type="transmembrane region" description="Helical" evidence="1">
    <location>
        <begin position="55"/>
        <end position="78"/>
    </location>
</feature>
<reference evidence="2 3" key="1">
    <citation type="submission" date="2014-03" db="EMBL/GenBank/DDBJ databases">
        <title>Genomics of Bifidobacteria.</title>
        <authorList>
            <person name="Ventura M."/>
            <person name="Milani C."/>
            <person name="Lugli G.A."/>
        </authorList>
    </citation>
    <scope>NUCLEOTIDE SEQUENCE [LARGE SCALE GENOMIC DNA]</scope>
    <source>
        <strain evidence="2 3">LMG 14934</strain>
    </source>
</reference>
<protein>
    <recommendedName>
        <fullName evidence="4">SdpI family protein</fullName>
    </recommendedName>
</protein>
<dbReference type="Proteomes" id="UP000029040">
    <property type="component" value="Unassembled WGS sequence"/>
</dbReference>
<feature type="transmembrane region" description="Helical" evidence="1">
    <location>
        <begin position="6"/>
        <end position="23"/>
    </location>
</feature>
<comment type="caution">
    <text evidence="2">The sequence shown here is derived from an EMBL/GenBank/DDBJ whole genome shotgun (WGS) entry which is preliminary data.</text>
</comment>
<keyword evidence="1" id="KW-1133">Transmembrane helix</keyword>
<proteinExistence type="predicted"/>
<accession>A0A087CUE2</accession>